<proteinExistence type="predicted"/>
<dbReference type="InterPro" id="IPR004871">
    <property type="entry name" value="RSE1/DDB1/CPSF1_C"/>
</dbReference>
<dbReference type="Gene3D" id="2.130.10.10">
    <property type="entry name" value="YVTN repeat-like/Quinoprotein amine dehydrogenase"/>
    <property type="match status" value="1"/>
</dbReference>
<dbReference type="Pfam" id="PF03178">
    <property type="entry name" value="CPSF_A"/>
    <property type="match status" value="1"/>
</dbReference>
<reference evidence="2" key="1">
    <citation type="submission" date="2021-02" db="EMBL/GenBank/DDBJ databases">
        <authorList>
            <person name="Nowell W R."/>
        </authorList>
    </citation>
    <scope>NUCLEOTIDE SEQUENCE</scope>
</reference>
<dbReference type="EMBL" id="CAJOAY010026122">
    <property type="protein sequence ID" value="CAF4388484.1"/>
    <property type="molecule type" value="Genomic_DNA"/>
</dbReference>
<evidence type="ECO:0000313" key="2">
    <source>
        <dbReference type="EMBL" id="CAF4388484.1"/>
    </source>
</evidence>
<dbReference type="Proteomes" id="UP000663881">
    <property type="component" value="Unassembled WGS sequence"/>
</dbReference>
<accession>A0A820NJ78</accession>
<dbReference type="GO" id="GO:0005634">
    <property type="term" value="C:nucleus"/>
    <property type="evidence" value="ECO:0007669"/>
    <property type="project" value="InterPro"/>
</dbReference>
<evidence type="ECO:0000259" key="1">
    <source>
        <dbReference type="Pfam" id="PF03178"/>
    </source>
</evidence>
<gene>
    <name evidence="2" type="ORF">OKA104_LOCUS50745</name>
</gene>
<protein>
    <recommendedName>
        <fullName evidence="1">RSE1/DDB1/CPSF1 C-terminal domain-containing protein</fullName>
    </recommendedName>
</protein>
<dbReference type="GO" id="GO:0003676">
    <property type="term" value="F:nucleic acid binding"/>
    <property type="evidence" value="ECO:0007669"/>
    <property type="project" value="InterPro"/>
</dbReference>
<dbReference type="InterPro" id="IPR015943">
    <property type="entry name" value="WD40/YVTN_repeat-like_dom_sf"/>
</dbReference>
<sequence>ETKFIYEFEQNESAVCLSLMRFDTRPADTFLLVGVARDLVLSPRSHLGGMIYCFLVLDNGERLHFIHRTVVDEVPTAIYPFLGRALIGVGSSLRIYEIGKKKLLKKCENKKFNIFILK</sequence>
<feature type="non-terminal residue" evidence="2">
    <location>
        <position position="1"/>
    </location>
</feature>
<comment type="caution">
    <text evidence="2">The sequence shown here is derived from an EMBL/GenBank/DDBJ whole genome shotgun (WGS) entry which is preliminary data.</text>
</comment>
<dbReference type="AlphaFoldDB" id="A0A820NJ78"/>
<feature type="domain" description="RSE1/DDB1/CPSF1 C-terminal" evidence="1">
    <location>
        <begin position="6"/>
        <end position="112"/>
    </location>
</feature>
<evidence type="ECO:0000313" key="3">
    <source>
        <dbReference type="Proteomes" id="UP000663881"/>
    </source>
</evidence>
<organism evidence="2 3">
    <name type="scientific">Adineta steineri</name>
    <dbReference type="NCBI Taxonomy" id="433720"/>
    <lineage>
        <taxon>Eukaryota</taxon>
        <taxon>Metazoa</taxon>
        <taxon>Spiralia</taxon>
        <taxon>Gnathifera</taxon>
        <taxon>Rotifera</taxon>
        <taxon>Eurotatoria</taxon>
        <taxon>Bdelloidea</taxon>
        <taxon>Adinetida</taxon>
        <taxon>Adinetidae</taxon>
        <taxon>Adineta</taxon>
    </lineage>
</organism>
<name>A0A820NJ78_9BILA</name>